<dbReference type="Proteomes" id="UP001158066">
    <property type="component" value="Unassembled WGS sequence"/>
</dbReference>
<evidence type="ECO:0000313" key="4">
    <source>
        <dbReference type="Proteomes" id="UP001158066"/>
    </source>
</evidence>
<dbReference type="Gene3D" id="2.40.50.100">
    <property type="match status" value="1"/>
</dbReference>
<dbReference type="EMBL" id="FXUF01000021">
    <property type="protein sequence ID" value="SMP70760.1"/>
    <property type="molecule type" value="Genomic_DNA"/>
</dbReference>
<feature type="domain" description="Lipoyl-binding" evidence="2">
    <location>
        <begin position="1"/>
        <end position="72"/>
    </location>
</feature>
<reference evidence="3" key="1">
    <citation type="submission" date="2017-05" db="EMBL/GenBank/DDBJ databases">
        <authorList>
            <person name="Varghese N."/>
            <person name="Submissions S."/>
        </authorList>
    </citation>
    <scope>NUCLEOTIDE SEQUENCE</scope>
    <source>
        <strain evidence="3">Su22</strain>
    </source>
</reference>
<keyword evidence="1" id="KW-0092">Biotin</keyword>
<protein>
    <submittedName>
        <fullName evidence="3">Acetyl-CoA carboxylase biotin carboxyl carrier protein</fullName>
    </submittedName>
</protein>
<dbReference type="PROSITE" id="PS50968">
    <property type="entry name" value="BIOTINYL_LIPOYL"/>
    <property type="match status" value="1"/>
</dbReference>
<dbReference type="InterPro" id="IPR000089">
    <property type="entry name" value="Biotin_lipoyl"/>
</dbReference>
<evidence type="ECO:0000313" key="3">
    <source>
        <dbReference type="EMBL" id="SMP70760.1"/>
    </source>
</evidence>
<dbReference type="FunFam" id="2.40.50.100:FF:000003">
    <property type="entry name" value="Acetyl-CoA carboxylase biotin carboxyl carrier protein"/>
    <property type="match status" value="1"/>
</dbReference>
<evidence type="ECO:0000256" key="1">
    <source>
        <dbReference type="ARBA" id="ARBA00023267"/>
    </source>
</evidence>
<dbReference type="InterPro" id="IPR001882">
    <property type="entry name" value="Biotin_BS"/>
</dbReference>
<gene>
    <name evidence="3" type="ORF">SAMN06296020_12117</name>
</gene>
<dbReference type="RefSeq" id="WP_343184249.1">
    <property type="nucleotide sequence ID" value="NZ_FXUF01000021.1"/>
</dbReference>
<dbReference type="PANTHER" id="PTHR45266">
    <property type="entry name" value="OXALOACETATE DECARBOXYLASE ALPHA CHAIN"/>
    <property type="match status" value="1"/>
</dbReference>
<dbReference type="NCBIfam" id="NF004547">
    <property type="entry name" value="PRK05889.1"/>
    <property type="match status" value="1"/>
</dbReference>
<organism evidence="3 4">
    <name type="scientific">Anoxynatronum buryatiense</name>
    <dbReference type="NCBI Taxonomy" id="489973"/>
    <lineage>
        <taxon>Bacteria</taxon>
        <taxon>Bacillati</taxon>
        <taxon>Bacillota</taxon>
        <taxon>Clostridia</taxon>
        <taxon>Eubacteriales</taxon>
        <taxon>Clostridiaceae</taxon>
        <taxon>Anoxynatronum</taxon>
    </lineage>
</organism>
<evidence type="ECO:0000259" key="2">
    <source>
        <dbReference type="PROSITE" id="PS50968"/>
    </source>
</evidence>
<dbReference type="PANTHER" id="PTHR45266:SF3">
    <property type="entry name" value="OXALOACETATE DECARBOXYLASE ALPHA CHAIN"/>
    <property type="match status" value="1"/>
</dbReference>
<dbReference type="AlphaFoldDB" id="A0AA46AKL7"/>
<sequence>MDLRQIEAPLPGTIWKVEVEVGAQVKEGDTVLILEAMKMENEIMAEVDGTVKEIRVKKGDAVQAGDVLVVLE</sequence>
<dbReference type="Pfam" id="PF00364">
    <property type="entry name" value="Biotin_lipoyl"/>
    <property type="match status" value="1"/>
</dbReference>
<dbReference type="CDD" id="cd06850">
    <property type="entry name" value="biotinyl_domain"/>
    <property type="match status" value="1"/>
</dbReference>
<dbReference type="InterPro" id="IPR050709">
    <property type="entry name" value="Biotin_Carboxyl_Carrier/Decarb"/>
</dbReference>
<comment type="caution">
    <text evidence="3">The sequence shown here is derived from an EMBL/GenBank/DDBJ whole genome shotgun (WGS) entry which is preliminary data.</text>
</comment>
<dbReference type="PROSITE" id="PS00188">
    <property type="entry name" value="BIOTIN"/>
    <property type="match status" value="1"/>
</dbReference>
<dbReference type="SUPFAM" id="SSF51230">
    <property type="entry name" value="Single hybrid motif"/>
    <property type="match status" value="1"/>
</dbReference>
<accession>A0AA46AKL7</accession>
<name>A0AA46AKL7_9CLOT</name>
<dbReference type="InterPro" id="IPR011053">
    <property type="entry name" value="Single_hybrid_motif"/>
</dbReference>
<proteinExistence type="predicted"/>
<keyword evidence="4" id="KW-1185">Reference proteome</keyword>